<dbReference type="InterPro" id="IPR010770">
    <property type="entry name" value="Ecd"/>
</dbReference>
<evidence type="ECO:0000313" key="2">
    <source>
        <dbReference type="EMBL" id="PNX90781.1"/>
    </source>
</evidence>
<evidence type="ECO:0000313" key="3">
    <source>
        <dbReference type="Proteomes" id="UP000236291"/>
    </source>
</evidence>
<protein>
    <submittedName>
        <fullName evidence="2">Putative SGT1 protein</fullName>
    </submittedName>
</protein>
<feature type="non-terminal residue" evidence="2">
    <location>
        <position position="78"/>
    </location>
</feature>
<accession>A0A2K3MJ30</accession>
<name>A0A2K3MJ30_TRIPR</name>
<feature type="compositionally biased region" description="Acidic residues" evidence="1">
    <location>
        <begin position="39"/>
        <end position="61"/>
    </location>
</feature>
<gene>
    <name evidence="2" type="ORF">L195_g046908</name>
</gene>
<dbReference type="AlphaFoldDB" id="A0A2K3MJ30"/>
<organism evidence="2 3">
    <name type="scientific">Trifolium pratense</name>
    <name type="common">Red clover</name>
    <dbReference type="NCBI Taxonomy" id="57577"/>
    <lineage>
        <taxon>Eukaryota</taxon>
        <taxon>Viridiplantae</taxon>
        <taxon>Streptophyta</taxon>
        <taxon>Embryophyta</taxon>
        <taxon>Tracheophyta</taxon>
        <taxon>Spermatophyta</taxon>
        <taxon>Magnoliopsida</taxon>
        <taxon>eudicotyledons</taxon>
        <taxon>Gunneridae</taxon>
        <taxon>Pentapetalae</taxon>
        <taxon>rosids</taxon>
        <taxon>fabids</taxon>
        <taxon>Fabales</taxon>
        <taxon>Fabaceae</taxon>
        <taxon>Papilionoideae</taxon>
        <taxon>50 kb inversion clade</taxon>
        <taxon>NPAAA clade</taxon>
        <taxon>Hologalegina</taxon>
        <taxon>IRL clade</taxon>
        <taxon>Trifolieae</taxon>
        <taxon>Trifolium</taxon>
    </lineage>
</organism>
<feature type="non-terminal residue" evidence="2">
    <location>
        <position position="1"/>
    </location>
</feature>
<feature type="region of interest" description="Disordered" evidence="1">
    <location>
        <begin position="23"/>
        <end position="78"/>
    </location>
</feature>
<dbReference type="STRING" id="57577.A0A2K3MJ30"/>
<dbReference type="Pfam" id="PF07093">
    <property type="entry name" value="SGT1"/>
    <property type="match status" value="1"/>
</dbReference>
<sequence>RNKEVDLDVDQFLKEMESVMKFPGEAANSNIEEGSSSDLDFDDSDESDGIESAEDNDEEDTFMQPYSDAMNEELKETT</sequence>
<reference evidence="2 3" key="2">
    <citation type="journal article" date="2017" name="Front. Plant Sci.">
        <title>Gene Classification and Mining of Molecular Markers Useful in Red Clover (Trifolium pratense) Breeding.</title>
        <authorList>
            <person name="Istvanek J."/>
            <person name="Dluhosova J."/>
            <person name="Dluhos P."/>
            <person name="Patkova L."/>
            <person name="Nedelnik J."/>
            <person name="Repkova J."/>
        </authorList>
    </citation>
    <scope>NUCLEOTIDE SEQUENCE [LARGE SCALE GENOMIC DNA]</scope>
    <source>
        <strain evidence="3">cv. Tatra</strain>
        <tissue evidence="2">Young leaves</tissue>
    </source>
</reference>
<dbReference type="Proteomes" id="UP000236291">
    <property type="component" value="Unassembled WGS sequence"/>
</dbReference>
<proteinExistence type="predicted"/>
<reference evidence="2 3" key="1">
    <citation type="journal article" date="2014" name="Am. J. Bot.">
        <title>Genome assembly and annotation for red clover (Trifolium pratense; Fabaceae).</title>
        <authorList>
            <person name="Istvanek J."/>
            <person name="Jaros M."/>
            <person name="Krenek A."/>
            <person name="Repkova J."/>
        </authorList>
    </citation>
    <scope>NUCLEOTIDE SEQUENCE [LARGE SCALE GENOMIC DNA]</scope>
    <source>
        <strain evidence="3">cv. Tatra</strain>
        <tissue evidence="2">Young leaves</tissue>
    </source>
</reference>
<dbReference type="ExpressionAtlas" id="A0A2K3MJ30">
    <property type="expression patterns" value="baseline"/>
</dbReference>
<dbReference type="EMBL" id="ASHM01063968">
    <property type="protein sequence ID" value="PNX90781.1"/>
    <property type="molecule type" value="Genomic_DNA"/>
</dbReference>
<comment type="caution">
    <text evidence="2">The sequence shown here is derived from an EMBL/GenBank/DDBJ whole genome shotgun (WGS) entry which is preliminary data.</text>
</comment>
<evidence type="ECO:0000256" key="1">
    <source>
        <dbReference type="SAM" id="MobiDB-lite"/>
    </source>
</evidence>